<dbReference type="RefSeq" id="WP_173122109.1">
    <property type="nucleotide sequence ID" value="NZ_JABRWJ010000002.1"/>
</dbReference>
<evidence type="ECO:0000256" key="5">
    <source>
        <dbReference type="ARBA" id="ARBA00022989"/>
    </source>
</evidence>
<dbReference type="InterPro" id="IPR011701">
    <property type="entry name" value="MFS"/>
</dbReference>
<comment type="subcellular location">
    <subcellularLocation>
        <location evidence="1">Cell membrane</location>
        <topology evidence="1">Multi-pass membrane protein</topology>
    </subcellularLocation>
</comment>
<keyword evidence="10" id="KW-1185">Reference proteome</keyword>
<dbReference type="SUPFAM" id="SSF103473">
    <property type="entry name" value="MFS general substrate transporter"/>
    <property type="match status" value="1"/>
</dbReference>
<feature type="transmembrane region" description="Helical" evidence="7">
    <location>
        <begin position="303"/>
        <end position="324"/>
    </location>
</feature>
<feature type="transmembrane region" description="Helical" evidence="7">
    <location>
        <begin position="167"/>
        <end position="191"/>
    </location>
</feature>
<feature type="domain" description="Major facilitator superfamily (MFS) profile" evidence="8">
    <location>
        <begin position="17"/>
        <end position="500"/>
    </location>
</feature>
<sequence>MTHPPPGPRATRREWIGLAVIALPCLVYAMDLTVLNLALPALSAELKPSSAQLLWIVDIYGFLVAGFLITMGTLGDRLGRRKLMLIGAAAFGLASAAAAFARSAEMLIFWRAVLGIAGATVAPSTMSLIRNMFHDEQQRRFAIGVWIASYSVGGAIGPLVGGVLLQFFHWSAVFWLAVPVMGLLLLLGPALLPEYRDRQAGRIDAASVVLSLGAVLATIYGLKQTAEHGPSLVPLGIAALGIALAITFVRRQRRLAYPLLDLALFRTPTFGAAIAAYALSCLAMMGVYIFITQYLQGVLGLTPLEAGLVTLPWGIGFVAGSLLAPKLAQRVPPLAILVWGLVAGAIGMLLLVPADGRFALPLMIASMVVMSLGMAPVFTIGNELIITAAPPQRAGAASALSETSAEFSGALGIAVFGSVGMALYRGRLAAAMPAGLPADAERAAAATLGGALAAADAAAGPAGAALQAAARAAFGDALQLTAALGTVVVIVAAVLAARIGRERVVAQGA</sequence>
<feature type="transmembrane region" description="Helical" evidence="7">
    <location>
        <begin position="83"/>
        <end position="101"/>
    </location>
</feature>
<dbReference type="EMBL" id="JABRWJ010000002">
    <property type="protein sequence ID" value="NRF67022.1"/>
    <property type="molecule type" value="Genomic_DNA"/>
</dbReference>
<dbReference type="InterPro" id="IPR020846">
    <property type="entry name" value="MFS_dom"/>
</dbReference>
<dbReference type="Gene3D" id="1.20.1250.20">
    <property type="entry name" value="MFS general substrate transporter like domains"/>
    <property type="match status" value="1"/>
</dbReference>
<evidence type="ECO:0000256" key="6">
    <source>
        <dbReference type="ARBA" id="ARBA00023136"/>
    </source>
</evidence>
<dbReference type="Gene3D" id="1.20.1720.10">
    <property type="entry name" value="Multidrug resistance protein D"/>
    <property type="match status" value="1"/>
</dbReference>
<reference evidence="9 10" key="1">
    <citation type="submission" date="2020-05" db="EMBL/GenBank/DDBJ databases">
        <title>Aquincola sp. isolate from soil.</title>
        <authorList>
            <person name="Han J."/>
            <person name="Kim D.-U."/>
        </authorList>
    </citation>
    <scope>NUCLEOTIDE SEQUENCE [LARGE SCALE GENOMIC DNA]</scope>
    <source>
        <strain evidence="9 10">S2</strain>
    </source>
</reference>
<evidence type="ECO:0000256" key="4">
    <source>
        <dbReference type="ARBA" id="ARBA00022692"/>
    </source>
</evidence>
<feature type="transmembrane region" description="Helical" evidence="7">
    <location>
        <begin position="477"/>
        <end position="497"/>
    </location>
</feature>
<dbReference type="CDD" id="cd17321">
    <property type="entry name" value="MFS_MMR_MDR_like"/>
    <property type="match status" value="1"/>
</dbReference>
<evidence type="ECO:0000256" key="2">
    <source>
        <dbReference type="ARBA" id="ARBA00022448"/>
    </source>
</evidence>
<feature type="transmembrane region" description="Helical" evidence="7">
    <location>
        <begin position="15"/>
        <end position="39"/>
    </location>
</feature>
<dbReference type="InterPro" id="IPR036259">
    <property type="entry name" value="MFS_trans_sf"/>
</dbReference>
<dbReference type="PANTHER" id="PTHR42718">
    <property type="entry name" value="MAJOR FACILITATOR SUPERFAMILY MULTIDRUG TRANSPORTER MFSC"/>
    <property type="match status" value="1"/>
</dbReference>
<comment type="caution">
    <text evidence="9">The sequence shown here is derived from an EMBL/GenBank/DDBJ whole genome shotgun (WGS) entry which is preliminary data.</text>
</comment>
<evidence type="ECO:0000259" key="8">
    <source>
        <dbReference type="PROSITE" id="PS50850"/>
    </source>
</evidence>
<evidence type="ECO:0000256" key="1">
    <source>
        <dbReference type="ARBA" id="ARBA00004651"/>
    </source>
</evidence>
<protein>
    <submittedName>
        <fullName evidence="9">MFS transporter</fullName>
    </submittedName>
</protein>
<keyword evidence="4 7" id="KW-0812">Transmembrane</keyword>
<feature type="transmembrane region" description="Helical" evidence="7">
    <location>
        <begin position="331"/>
        <end position="352"/>
    </location>
</feature>
<organism evidence="9 10">
    <name type="scientific">Pseudaquabacterium terrae</name>
    <dbReference type="NCBI Taxonomy" id="2732868"/>
    <lineage>
        <taxon>Bacteria</taxon>
        <taxon>Pseudomonadati</taxon>
        <taxon>Pseudomonadota</taxon>
        <taxon>Betaproteobacteria</taxon>
        <taxon>Burkholderiales</taxon>
        <taxon>Sphaerotilaceae</taxon>
        <taxon>Pseudaquabacterium</taxon>
    </lineage>
</organism>
<keyword evidence="5 7" id="KW-1133">Transmembrane helix</keyword>
<dbReference type="PROSITE" id="PS50850">
    <property type="entry name" value="MFS"/>
    <property type="match status" value="1"/>
</dbReference>
<evidence type="ECO:0000256" key="3">
    <source>
        <dbReference type="ARBA" id="ARBA00022475"/>
    </source>
</evidence>
<evidence type="ECO:0000313" key="9">
    <source>
        <dbReference type="EMBL" id="NRF67022.1"/>
    </source>
</evidence>
<feature type="transmembrane region" description="Helical" evidence="7">
    <location>
        <begin position="203"/>
        <end position="222"/>
    </location>
</feature>
<name>A0ABX2EEI1_9BURK</name>
<feature type="transmembrane region" description="Helical" evidence="7">
    <location>
        <begin position="51"/>
        <end position="71"/>
    </location>
</feature>
<dbReference type="PANTHER" id="PTHR42718:SF47">
    <property type="entry name" value="METHYL VIOLOGEN RESISTANCE PROTEIN SMVA"/>
    <property type="match status" value="1"/>
</dbReference>
<feature type="transmembrane region" description="Helical" evidence="7">
    <location>
        <begin position="407"/>
        <end position="424"/>
    </location>
</feature>
<feature type="transmembrane region" description="Helical" evidence="7">
    <location>
        <begin position="270"/>
        <end position="291"/>
    </location>
</feature>
<dbReference type="Proteomes" id="UP000737171">
    <property type="component" value="Unassembled WGS sequence"/>
</dbReference>
<feature type="transmembrane region" description="Helical" evidence="7">
    <location>
        <begin position="141"/>
        <end position="161"/>
    </location>
</feature>
<keyword evidence="2" id="KW-0813">Transport</keyword>
<keyword evidence="6 7" id="KW-0472">Membrane</keyword>
<evidence type="ECO:0000313" key="10">
    <source>
        <dbReference type="Proteomes" id="UP000737171"/>
    </source>
</evidence>
<feature type="transmembrane region" description="Helical" evidence="7">
    <location>
        <begin position="107"/>
        <end position="129"/>
    </location>
</feature>
<accession>A0ABX2EEI1</accession>
<feature type="transmembrane region" description="Helical" evidence="7">
    <location>
        <begin position="358"/>
        <end position="386"/>
    </location>
</feature>
<gene>
    <name evidence="9" type="ORF">HLB44_08520</name>
</gene>
<feature type="transmembrane region" description="Helical" evidence="7">
    <location>
        <begin position="228"/>
        <end position="249"/>
    </location>
</feature>
<proteinExistence type="predicted"/>
<dbReference type="Pfam" id="PF07690">
    <property type="entry name" value="MFS_1"/>
    <property type="match status" value="1"/>
</dbReference>
<evidence type="ECO:0000256" key="7">
    <source>
        <dbReference type="SAM" id="Phobius"/>
    </source>
</evidence>
<keyword evidence="3" id="KW-1003">Cell membrane</keyword>